<keyword evidence="5 8" id="KW-1133">Transmembrane helix</keyword>
<protein>
    <recommendedName>
        <fullName evidence="13">Alpha-2-macroglobulin</fullName>
    </recommendedName>
</protein>
<feature type="transmembrane region" description="Helical" evidence="8">
    <location>
        <begin position="2161"/>
        <end position="2182"/>
    </location>
</feature>
<evidence type="ECO:0008006" key="13">
    <source>
        <dbReference type="Google" id="ProtNLM"/>
    </source>
</evidence>
<evidence type="ECO:0000256" key="2">
    <source>
        <dbReference type="ARBA" id="ARBA00007375"/>
    </source>
</evidence>
<feature type="domain" description="Alpha-2-macroglobulin bait region" evidence="9">
    <location>
        <begin position="1092"/>
        <end position="1275"/>
    </location>
</feature>
<organism evidence="11 12">
    <name type="scientific">Cupriavidus gilardii J11</name>
    <dbReference type="NCBI Taxonomy" id="936133"/>
    <lineage>
        <taxon>Bacteria</taxon>
        <taxon>Pseudomonadati</taxon>
        <taxon>Pseudomonadota</taxon>
        <taxon>Betaproteobacteria</taxon>
        <taxon>Burkholderiales</taxon>
        <taxon>Burkholderiaceae</taxon>
        <taxon>Cupriavidus</taxon>
    </lineage>
</organism>
<feature type="compositionally biased region" description="Low complexity" evidence="7">
    <location>
        <begin position="1695"/>
        <end position="1706"/>
    </location>
</feature>
<feature type="compositionally biased region" description="Basic residues" evidence="7">
    <location>
        <begin position="1972"/>
        <end position="1986"/>
    </location>
</feature>
<gene>
    <name evidence="11" type="ORF">L602_001400000090</name>
</gene>
<feature type="compositionally biased region" description="Low complexity" evidence="7">
    <location>
        <begin position="1902"/>
        <end position="1911"/>
    </location>
</feature>
<feature type="domain" description="Alpha-2-macroglobulin" evidence="10">
    <location>
        <begin position="1333"/>
        <end position="1423"/>
    </location>
</feature>
<dbReference type="InterPro" id="IPR051802">
    <property type="entry name" value="YfhM-like"/>
</dbReference>
<feature type="transmembrane region" description="Helical" evidence="8">
    <location>
        <begin position="2241"/>
        <end position="2260"/>
    </location>
</feature>
<feature type="transmembrane region" description="Helical" evidence="8">
    <location>
        <begin position="2213"/>
        <end position="2234"/>
    </location>
</feature>
<dbReference type="Pfam" id="PF07947">
    <property type="entry name" value="YhhN"/>
    <property type="match status" value="1"/>
</dbReference>
<proteinExistence type="inferred from homology"/>
<comment type="similarity">
    <text evidence="3">Belongs to the protease inhibitor I39 (alpha-2-macroglobulin) family. Bacterial alpha-2-macroglobulin subfamily.</text>
</comment>
<keyword evidence="12" id="KW-1185">Reference proteome</keyword>
<feature type="region of interest" description="Disordered" evidence="7">
    <location>
        <begin position="1677"/>
        <end position="1716"/>
    </location>
</feature>
<evidence type="ECO:0000313" key="11">
    <source>
        <dbReference type="EMBL" id="TWG88094.1"/>
    </source>
</evidence>
<feature type="compositionally biased region" description="Low complexity" evidence="7">
    <location>
        <begin position="1793"/>
        <end position="1802"/>
    </location>
</feature>
<keyword evidence="6 8" id="KW-0472">Membrane</keyword>
<accession>A0A562BSI8</accession>
<dbReference type="Pfam" id="PF11974">
    <property type="entry name" value="bMG3"/>
    <property type="match status" value="1"/>
</dbReference>
<dbReference type="Proteomes" id="UP000318141">
    <property type="component" value="Unassembled WGS sequence"/>
</dbReference>
<dbReference type="InterPro" id="IPR012506">
    <property type="entry name" value="TMEM86B-like"/>
</dbReference>
<feature type="region of interest" description="Disordered" evidence="7">
    <location>
        <begin position="1884"/>
        <end position="1926"/>
    </location>
</feature>
<feature type="transmembrane region" description="Helical" evidence="8">
    <location>
        <begin position="2189"/>
        <end position="2207"/>
    </location>
</feature>
<evidence type="ECO:0000256" key="3">
    <source>
        <dbReference type="ARBA" id="ARBA00010556"/>
    </source>
</evidence>
<dbReference type="InterPro" id="IPR002890">
    <property type="entry name" value="MG2"/>
</dbReference>
<evidence type="ECO:0000259" key="9">
    <source>
        <dbReference type="SMART" id="SM01359"/>
    </source>
</evidence>
<comment type="similarity">
    <text evidence="2">Belongs to the TMEM86 family.</text>
</comment>
<feature type="transmembrane region" description="Helical" evidence="8">
    <location>
        <begin position="2135"/>
        <end position="2155"/>
    </location>
</feature>
<feature type="region of interest" description="Disordered" evidence="7">
    <location>
        <begin position="874"/>
        <end position="898"/>
    </location>
</feature>
<dbReference type="InterPro" id="IPR011625">
    <property type="entry name" value="A2M_N_BRD"/>
</dbReference>
<dbReference type="GO" id="GO:0016020">
    <property type="term" value="C:membrane"/>
    <property type="evidence" value="ECO:0007669"/>
    <property type="project" value="UniProtKB-SubCell"/>
</dbReference>
<sequence length="2292" mass="242440">MRARSVAMVNRLVRRVRSLPLLRPLPTIAALLLVTLALPAQSARIVQVSPQGEVSRVRQLTMRFDEAMVPLGAPQARAPATLRCTGGPADGSGRWVDPRHWVFDFSTDLPPGMQCTVTMASGLASVAGRAYDGPGIYRFGTGGPIVVASRPAGGEIDEDQIFALRFNGAVDASSLRQHAWCEAQGLGERIPVRLVGGADRDAVLAAIGWKPPARAGAARVPPEATQLIACQQRLPAGARLQLVLDAGIATPSGIASREGRRFDYQVRQPFTASFSCERENAQAPCTPLRPLVLEFSAPIPRTAAAAVSLRTPRGNVAARFDDGLSADAPVTRLRFMPPFAGNTSLMLQLPHDLRDDSGRALANADLFPLRIATAAMPPLVKFAAAPFGVIERFAETPKGKAPADHPPLLPVTLRHVENELAALGLRVEAGSVSRLRVDDDGAVLRWFSLVRRMQEARYSRAELDAILAGKSPSSVRVPPRAEQVDTRSVSLLADAPGVRRLSVPRPVTDGGNNDGGAPSAATRPFEVIGIPLPEPGFHVVEIASPDLGAALLGRQTPMYVRTAALVTNLGVHLKVGRDNALVWVTTLDGGKPVADAAVAVRDCSGRLLAQGRTDAQGVARFAALASPAPEEDYASAAGRYCEDTGLSGYFVSARIPAGHAQARGQADMAFAMSDWNRGIESWRFHVPTDSTAAPTVRAHTVFDRTLLRAGETVSMKHFLRVETSAGFALPGADRPLPDKLVIRHEGSGQAYEEPLAWRSTTSGGSSADSRFVLPPQARLGRYTVQLQDRRQRAIDGGAFRVESFRVPVLAGTVRAPTAASALIAPRSLPLSFEVHYVAGGGAAGLPVQVSALLRERSPDFAGYDGYVFAPPRPVPTAEGAAQVDDSGDEEQGEGDASAAGQTLIADKRAVMLDGNGGGKLTLESLPELPGPRELLVEAAFADPNGEIQTLRQTLPLWPAAVAVGIRADDWASVRQRAAIQAVTLDTGGKPRAGVPVEIHARARIVTSARKRVVGGFYRYDNRTEVRELGKVCDGRSDAQGVMRCEVSLQQSGEVELVARARDDAQRVAEAATSVWVTGQGELWFGGENHDRIDLLPEQRAYAPGQTARFQVRMPFRQATALVAIEREGILETQMVTLGGKDPTVSVRVKPEWGPNVYVSVLALRGRLHDVPWYSFFTWGWREPVQWWRTFRSEGRDYVAPTPLVDLSKPAFRLGVAEIRVGNDAHRLDVKVATDRTSYPVRGRATVTVQATLPDGKPAAHGEVALAAVDEALLELMPNTSWNLLDAMLQRRGYGVQTATAQLEIVGRRHYGRKAVPEGGGGGRSPTRELFDTLLLWNPRVQLDGAGKATITVPLNDSLTRFRIVAVADYGVGRFGTGSATIATTQDLQLISGLPPLVRENDRYRAMVTLRNTTAHAMTVEATARGTGPDGVAAALPAQTVSLPPGQAREIAWDVTAPVLRQGDGDSIEWELAATEKGGGAADRIRIAQRLDAAVPMTVQQGTLAQLGPALSLPVQAPDGALRDIAGVARGGVQVALQPSLASGLPGVREWFLRYPYTCLEQRASKAVGMGDGGAWQALMAQLPSYLDDDGLVAYFPLQGDATRAAGSEVLTAYLLALADEAARAGLPMALLAAFVPDTEAGIDERFGDELADGPAAAGARADAARPDRLRRGPAATRCLGAHAGPGGAQARRARSAVSPGAGAAAHAGHDPDPSGAVAHLRVDRLDVAAVPPVRLAAARSAPGRGAKAAARPARPAGSAAGVFDRARRPLVVADGWRRCQCGAVAVPRAGPAGMEGRGAAARDGPDRPPARRRVGGHQRQCAWRAGGAPLRRHVRARSRWRQHACGAGRRAIARRRMATGREPGRTRGHAAVAIVAAGERHAATAARRSGTTVGHGAGAGRGAARPAAGGRLSHSPHRDAGASGRGGALVARRYPACAPGDRCAGRHDVGGGQRSGACGRHHPGQRSWPRFGNRHPGRTPPSRRARAPGLQRAAAAGLSRVLRASSQGSCRHRVHGASEQCGRLRVAADARGGDVRAGGVRHRAEYAPHRGGQAMSALPGSAQAWAMPARTREWWIAGAFAGGMYGVLLLNAALELPAGTPLAGRIGWQPAWKAAMALLLARAAWFHPLRGERRWLVAGLLCSALGDLLLALPWLPFSFSAGLSAFLMARLAYLAVLLPLAGDARPHRLVACGVVMGAVGALLGRFWPNLGGMAWPVALYAGALGAMACAALLARLPTPMVALGALCLCVSDGLIGTARFLSPFDRYELCIWWTYAAAQVLLVGGIVAGRRP</sequence>
<evidence type="ECO:0000259" key="10">
    <source>
        <dbReference type="SMART" id="SM01360"/>
    </source>
</evidence>
<dbReference type="InterPro" id="IPR001599">
    <property type="entry name" value="Macroglobln_a2"/>
</dbReference>
<feature type="transmembrane region" description="Helical" evidence="8">
    <location>
        <begin position="2074"/>
        <end position="2094"/>
    </location>
</feature>
<evidence type="ECO:0000256" key="5">
    <source>
        <dbReference type="ARBA" id="ARBA00022989"/>
    </source>
</evidence>
<dbReference type="Pfam" id="PF00207">
    <property type="entry name" value="A2M"/>
    <property type="match status" value="1"/>
</dbReference>
<comment type="subcellular location">
    <subcellularLocation>
        <location evidence="1">Membrane</location>
        <topology evidence="1">Multi-pass membrane protein</topology>
    </subcellularLocation>
</comment>
<dbReference type="PANTHER" id="PTHR40094:SF1">
    <property type="entry name" value="UBIQUITIN DOMAIN-CONTAINING PROTEIN"/>
    <property type="match status" value="1"/>
</dbReference>
<evidence type="ECO:0000256" key="1">
    <source>
        <dbReference type="ARBA" id="ARBA00004141"/>
    </source>
</evidence>
<evidence type="ECO:0000256" key="8">
    <source>
        <dbReference type="SAM" id="Phobius"/>
    </source>
</evidence>
<dbReference type="InterPro" id="IPR021868">
    <property type="entry name" value="Alpha_2_Macroglob_MG3"/>
</dbReference>
<keyword evidence="4 8" id="KW-0812">Transmembrane</keyword>
<dbReference type="GO" id="GO:0004866">
    <property type="term" value="F:endopeptidase inhibitor activity"/>
    <property type="evidence" value="ECO:0007669"/>
    <property type="project" value="InterPro"/>
</dbReference>
<reference evidence="11 12" key="1">
    <citation type="submission" date="2019-07" db="EMBL/GenBank/DDBJ databases">
        <title>Genome sequencing of lignin-degrading bacterial isolates.</title>
        <authorList>
            <person name="Gladden J."/>
        </authorList>
    </citation>
    <scope>NUCLEOTIDE SEQUENCE [LARGE SCALE GENOMIC DNA]</scope>
    <source>
        <strain evidence="11 12">J11</strain>
    </source>
</reference>
<comment type="caution">
    <text evidence="11">The sequence shown here is derived from an EMBL/GenBank/DDBJ whole genome shotgun (WGS) entry which is preliminary data.</text>
</comment>
<dbReference type="SMART" id="SM01359">
    <property type="entry name" value="A2M_N_2"/>
    <property type="match status" value="1"/>
</dbReference>
<evidence type="ECO:0000256" key="7">
    <source>
        <dbReference type="SAM" id="MobiDB-lite"/>
    </source>
</evidence>
<dbReference type="EMBL" id="VLJN01000006">
    <property type="protein sequence ID" value="TWG88094.1"/>
    <property type="molecule type" value="Genomic_DNA"/>
</dbReference>
<feature type="region of interest" description="Disordered" evidence="7">
    <location>
        <begin position="1740"/>
        <end position="1760"/>
    </location>
</feature>
<evidence type="ECO:0000313" key="12">
    <source>
        <dbReference type="Proteomes" id="UP000318141"/>
    </source>
</evidence>
<dbReference type="SMART" id="SM01360">
    <property type="entry name" value="A2M"/>
    <property type="match status" value="1"/>
</dbReference>
<evidence type="ECO:0000256" key="6">
    <source>
        <dbReference type="ARBA" id="ARBA00023136"/>
    </source>
</evidence>
<name>A0A562BSI8_9BURK</name>
<dbReference type="PANTHER" id="PTHR40094">
    <property type="entry name" value="ALPHA-2-MACROGLOBULIN HOMOLOG"/>
    <property type="match status" value="1"/>
</dbReference>
<evidence type="ECO:0000256" key="4">
    <source>
        <dbReference type="ARBA" id="ARBA00022692"/>
    </source>
</evidence>
<dbReference type="Pfam" id="PF01835">
    <property type="entry name" value="MG2"/>
    <property type="match status" value="1"/>
</dbReference>
<feature type="region of interest" description="Disordered" evidence="7">
    <location>
        <begin position="1951"/>
        <end position="1987"/>
    </location>
</feature>
<feature type="region of interest" description="Disordered" evidence="7">
    <location>
        <begin position="1793"/>
        <end position="1818"/>
    </location>
</feature>
<feature type="transmembrane region" description="Helical" evidence="8">
    <location>
        <begin position="2272"/>
        <end position="2289"/>
    </location>
</feature>
<dbReference type="Pfam" id="PF07703">
    <property type="entry name" value="A2M_BRD"/>
    <property type="match status" value="1"/>
</dbReference>